<feature type="region of interest" description="Disordered" evidence="13">
    <location>
        <begin position="549"/>
        <end position="614"/>
    </location>
</feature>
<evidence type="ECO:0000259" key="14">
    <source>
        <dbReference type="Pfam" id="PF04926"/>
    </source>
</evidence>
<keyword evidence="10" id="KW-0460">Magnesium</keyword>
<evidence type="ECO:0000256" key="4">
    <source>
        <dbReference type="ARBA" id="ARBA00010912"/>
    </source>
</evidence>
<keyword evidence="5 12" id="KW-0507">mRNA processing</keyword>
<keyword evidence="9 12" id="KW-0067">ATP-binding</keyword>
<feature type="compositionally biased region" description="Polar residues" evidence="13">
    <location>
        <begin position="594"/>
        <end position="614"/>
    </location>
</feature>
<dbReference type="InterPro" id="IPR014492">
    <property type="entry name" value="PolyA_polymerase"/>
</dbReference>
<evidence type="ECO:0000256" key="3">
    <source>
        <dbReference type="ARBA" id="ARBA00004123"/>
    </source>
</evidence>
<feature type="domain" description="Poly(A) polymerase nucleotidyltransferase" evidence="16">
    <location>
        <begin position="9"/>
        <end position="205"/>
    </location>
</feature>
<dbReference type="InterPro" id="IPR007012">
    <property type="entry name" value="PolA_pol_cen_dom"/>
</dbReference>
<dbReference type="InterPro" id="IPR007010">
    <property type="entry name" value="PolA_pol_RNA-bd_dom"/>
</dbReference>
<evidence type="ECO:0000259" key="16">
    <source>
        <dbReference type="Pfam" id="PF20750"/>
    </source>
</evidence>
<comment type="similarity">
    <text evidence="4 12">Belongs to the poly(A) polymerase family.</text>
</comment>
<protein>
    <recommendedName>
        <fullName evidence="12">Poly(A) polymerase</fullName>
        <ecNumber evidence="12">2.7.7.19</ecNumber>
    </recommendedName>
</protein>
<feature type="domain" description="Poly(A) polymerase central" evidence="15">
    <location>
        <begin position="210"/>
        <end position="355"/>
    </location>
</feature>
<keyword evidence="18" id="KW-1185">Reference proteome</keyword>
<dbReference type="CDD" id="cd05402">
    <property type="entry name" value="NT_PAP_TUTase"/>
    <property type="match status" value="1"/>
</dbReference>
<dbReference type="EC" id="2.7.7.19" evidence="12"/>
<feature type="region of interest" description="Disordered" evidence="13">
    <location>
        <begin position="1"/>
        <end position="22"/>
    </location>
</feature>
<reference evidence="17 18" key="1">
    <citation type="journal article" date="2023" name="G3 (Bethesda)">
        <title>A chromosome-level genome assembly of Zasmidium syzygii isolated from banana leaves.</title>
        <authorList>
            <person name="van Westerhoven A.C."/>
            <person name="Mehrabi R."/>
            <person name="Talebi R."/>
            <person name="Steentjes M.B.F."/>
            <person name="Corcolon B."/>
            <person name="Chong P.A."/>
            <person name="Kema G.H.J."/>
            <person name="Seidl M.F."/>
        </authorList>
    </citation>
    <scope>NUCLEOTIDE SEQUENCE [LARGE SCALE GENOMIC DNA]</scope>
    <source>
        <strain evidence="17 18">P124</strain>
    </source>
</reference>
<evidence type="ECO:0000256" key="12">
    <source>
        <dbReference type="PIRNR" id="PIRNR018425"/>
    </source>
</evidence>
<dbReference type="InterPro" id="IPR043519">
    <property type="entry name" value="NT_sf"/>
</dbReference>
<comment type="cofactor">
    <cofactor evidence="2">
        <name>Mg(2+)</name>
        <dbReference type="ChEBI" id="CHEBI:18420"/>
    </cofactor>
</comment>
<dbReference type="InterPro" id="IPR011068">
    <property type="entry name" value="NuclTrfase_I-like_C"/>
</dbReference>
<dbReference type="InterPro" id="IPR048840">
    <property type="entry name" value="PolA_pol_NTPase"/>
</dbReference>
<dbReference type="Pfam" id="PF20750">
    <property type="entry name" value="PAP_NTPase"/>
    <property type="match status" value="1"/>
</dbReference>
<dbReference type="Pfam" id="PF04926">
    <property type="entry name" value="PAP_RNA-bind"/>
    <property type="match status" value="1"/>
</dbReference>
<dbReference type="SUPFAM" id="SSF55003">
    <property type="entry name" value="PAP/Archaeal CCA-adding enzyme, C-terminal domain"/>
    <property type="match status" value="1"/>
</dbReference>
<sequence>MSENGGHLGVSAPLSTDPPTELDNKLSEALMAELKAQNNFESPEATQKRNEVLKRLNGLLARLVQIVGKKKGLPAEILKEAGGKVFTYGSFRLGVHGPGSDIDTLMVAPKHVTRDDFFEYMPDLIRKNTKPEELTELVAVPGISVPIIKLELEGVPIDLIFSNLQISSVPKALELTDDKLLRGLDETDMRCVNGTRVTDRILTLVPQTRTFRVALRAIKLWANRRGVYGANYGFPGGVAWAMLVARVCQLYPKAAAPVIVNKFFFVMSNWSWPQPVTLQARETVSFLQEREWDPNVYKGDRFHIMPVITPAYPCMNSTVSVQRSTKAVIIKELKRGFEVTNDIYSGKKQWKDLVTRHSFFTEDYKHYICVITASMTKEAQQAWSGLVSSRLRRLIQGIENSDADSVKLVHPYYKGFESVHECKNDAEQQQTLDGSLICQIEDTKAIDVSADPKVAAAAQGDADAIADAAEQTNTDSKTEGAQKIWTTRYYLGIELHKGKSNLDISHPISEFTQNCRDWDKYDENMHSIRIKHVRNYDLPKDVFVDGETRPIKKKIKKPKEATPALDANPTHKKRSLSNAGFDENQDPAKRRQSGPVQNAQAKTNGTATPNGSTG</sequence>
<feature type="domain" description="Poly(A) polymerase RNA-binding" evidence="14">
    <location>
        <begin position="358"/>
        <end position="552"/>
    </location>
</feature>
<dbReference type="Gene3D" id="1.10.1410.10">
    <property type="match status" value="1"/>
</dbReference>
<dbReference type="PANTHER" id="PTHR10682:SF10">
    <property type="entry name" value="POLYNUCLEOTIDE ADENYLYLTRANSFERASE"/>
    <property type="match status" value="1"/>
</dbReference>
<comment type="function">
    <text evidence="12">Polymerase that creates the 3'-poly(A) tail of mRNA's.</text>
</comment>
<name>A0ABR0EWJ4_ZASCE</name>
<keyword evidence="6 12" id="KW-0808">Transferase</keyword>
<evidence type="ECO:0000256" key="13">
    <source>
        <dbReference type="SAM" id="MobiDB-lite"/>
    </source>
</evidence>
<evidence type="ECO:0000256" key="9">
    <source>
        <dbReference type="ARBA" id="ARBA00022840"/>
    </source>
</evidence>
<evidence type="ECO:0000256" key="10">
    <source>
        <dbReference type="ARBA" id="ARBA00022842"/>
    </source>
</evidence>
<organism evidence="17 18">
    <name type="scientific">Zasmidium cellare</name>
    <name type="common">Wine cellar mold</name>
    <name type="synonym">Racodium cellare</name>
    <dbReference type="NCBI Taxonomy" id="395010"/>
    <lineage>
        <taxon>Eukaryota</taxon>
        <taxon>Fungi</taxon>
        <taxon>Dikarya</taxon>
        <taxon>Ascomycota</taxon>
        <taxon>Pezizomycotina</taxon>
        <taxon>Dothideomycetes</taxon>
        <taxon>Dothideomycetidae</taxon>
        <taxon>Mycosphaerellales</taxon>
        <taxon>Mycosphaerellaceae</taxon>
        <taxon>Zasmidium</taxon>
    </lineage>
</organism>
<dbReference type="SUPFAM" id="SSF81301">
    <property type="entry name" value="Nucleotidyltransferase"/>
    <property type="match status" value="1"/>
</dbReference>
<dbReference type="Gene3D" id="3.30.460.10">
    <property type="entry name" value="Beta Polymerase, domain 2"/>
    <property type="match status" value="1"/>
</dbReference>
<dbReference type="SUPFAM" id="SSF81631">
    <property type="entry name" value="PAP/OAS1 substrate-binding domain"/>
    <property type="match status" value="1"/>
</dbReference>
<evidence type="ECO:0000256" key="11">
    <source>
        <dbReference type="ARBA" id="ARBA00023242"/>
    </source>
</evidence>
<evidence type="ECO:0000256" key="5">
    <source>
        <dbReference type="ARBA" id="ARBA00022664"/>
    </source>
</evidence>
<dbReference type="PANTHER" id="PTHR10682">
    <property type="entry name" value="POLY A POLYMERASE"/>
    <property type="match status" value="1"/>
</dbReference>
<accession>A0ABR0EWJ4</accession>
<dbReference type="Gene3D" id="3.30.70.590">
    <property type="entry name" value="Poly(A) polymerase predicted RNA binding domain"/>
    <property type="match status" value="1"/>
</dbReference>
<comment type="catalytic activity">
    <reaction evidence="12">
        <text>RNA(n) + ATP = RNA(n)-3'-adenine ribonucleotide + diphosphate</text>
        <dbReference type="Rhea" id="RHEA:11332"/>
        <dbReference type="Rhea" id="RHEA-COMP:14527"/>
        <dbReference type="Rhea" id="RHEA-COMP:17347"/>
        <dbReference type="ChEBI" id="CHEBI:30616"/>
        <dbReference type="ChEBI" id="CHEBI:33019"/>
        <dbReference type="ChEBI" id="CHEBI:140395"/>
        <dbReference type="ChEBI" id="CHEBI:173115"/>
        <dbReference type="EC" id="2.7.7.19"/>
    </reaction>
</comment>
<comment type="cofactor">
    <cofactor evidence="1">
        <name>Mn(2+)</name>
        <dbReference type="ChEBI" id="CHEBI:29035"/>
    </cofactor>
</comment>
<evidence type="ECO:0000259" key="15">
    <source>
        <dbReference type="Pfam" id="PF04928"/>
    </source>
</evidence>
<dbReference type="PIRSF" id="PIRSF018425">
    <property type="entry name" value="PolyA_polymerase"/>
    <property type="match status" value="1"/>
</dbReference>
<keyword evidence="7" id="KW-0479">Metal-binding</keyword>
<evidence type="ECO:0000256" key="6">
    <source>
        <dbReference type="ARBA" id="ARBA00022679"/>
    </source>
</evidence>
<evidence type="ECO:0000256" key="7">
    <source>
        <dbReference type="ARBA" id="ARBA00022723"/>
    </source>
</evidence>
<evidence type="ECO:0000256" key="2">
    <source>
        <dbReference type="ARBA" id="ARBA00001946"/>
    </source>
</evidence>
<dbReference type="EMBL" id="JAXOVC010000002">
    <property type="protein sequence ID" value="KAK4505790.1"/>
    <property type="molecule type" value="Genomic_DNA"/>
</dbReference>
<evidence type="ECO:0000256" key="1">
    <source>
        <dbReference type="ARBA" id="ARBA00001936"/>
    </source>
</evidence>
<gene>
    <name evidence="17" type="ORF">PRZ48_003755</name>
</gene>
<comment type="caution">
    <text evidence="17">The sequence shown here is derived from an EMBL/GenBank/DDBJ whole genome shotgun (WGS) entry which is preliminary data.</text>
</comment>
<dbReference type="Pfam" id="PF04928">
    <property type="entry name" value="PAP_central"/>
    <property type="match status" value="1"/>
</dbReference>
<evidence type="ECO:0000256" key="8">
    <source>
        <dbReference type="ARBA" id="ARBA00022741"/>
    </source>
</evidence>
<proteinExistence type="inferred from homology"/>
<evidence type="ECO:0000313" key="17">
    <source>
        <dbReference type="EMBL" id="KAK4505790.1"/>
    </source>
</evidence>
<evidence type="ECO:0000313" key="18">
    <source>
        <dbReference type="Proteomes" id="UP001305779"/>
    </source>
</evidence>
<keyword evidence="11 12" id="KW-0539">Nucleus</keyword>
<keyword evidence="8 12" id="KW-0547">Nucleotide-binding</keyword>
<dbReference type="Proteomes" id="UP001305779">
    <property type="component" value="Unassembled WGS sequence"/>
</dbReference>
<comment type="subcellular location">
    <subcellularLocation>
        <location evidence="3 12">Nucleus</location>
    </subcellularLocation>
</comment>